<evidence type="ECO:0000313" key="1">
    <source>
        <dbReference type="EMBL" id="QNF34058.1"/>
    </source>
</evidence>
<dbReference type="KEGG" id="aswu:HUW51_15495"/>
<keyword evidence="2" id="KW-1185">Reference proteome</keyword>
<name>A0A7G7GA74_9BACT</name>
<proteinExistence type="predicted"/>
<dbReference type="PROSITE" id="PS51257">
    <property type="entry name" value="PROKAR_LIPOPROTEIN"/>
    <property type="match status" value="1"/>
</dbReference>
<protein>
    <recommendedName>
        <fullName evidence="3">DUF4625 domain-containing protein</fullName>
    </recommendedName>
</protein>
<sequence length="141" mass="15752">MMQIFKKLLFSFFILIGVGLFSACTELLNDSDTAPDGSAPAIQLQAPADNSLFNRGKIIPIKSVISDKDRIKEMEVQVLKISQGVASPVIWGYKKFPKTNPVIVDTTLNTTGLEPGHYLLRFNLMDNRTNTQVKEAHFLIR</sequence>
<dbReference type="AlphaFoldDB" id="A0A7G7GA74"/>
<organism evidence="1 2">
    <name type="scientific">Adhaeribacter swui</name>
    <dbReference type="NCBI Taxonomy" id="2086471"/>
    <lineage>
        <taxon>Bacteria</taxon>
        <taxon>Pseudomonadati</taxon>
        <taxon>Bacteroidota</taxon>
        <taxon>Cytophagia</taxon>
        <taxon>Cytophagales</taxon>
        <taxon>Hymenobacteraceae</taxon>
        <taxon>Adhaeribacter</taxon>
    </lineage>
</organism>
<dbReference type="Proteomes" id="UP000515237">
    <property type="component" value="Chromosome"/>
</dbReference>
<evidence type="ECO:0000313" key="2">
    <source>
        <dbReference type="Proteomes" id="UP000515237"/>
    </source>
</evidence>
<evidence type="ECO:0008006" key="3">
    <source>
        <dbReference type="Google" id="ProtNLM"/>
    </source>
</evidence>
<dbReference type="EMBL" id="CP055156">
    <property type="protein sequence ID" value="QNF34058.1"/>
    <property type="molecule type" value="Genomic_DNA"/>
</dbReference>
<gene>
    <name evidence="1" type="ORF">HUW51_15495</name>
</gene>
<accession>A0A7G7GA74</accession>
<dbReference type="RefSeq" id="WP_185270540.1">
    <property type="nucleotide sequence ID" value="NZ_CP055156.1"/>
</dbReference>
<reference evidence="1 2" key="1">
    <citation type="journal article" date="2018" name="Int. J. Syst. Evol. Microbiol.">
        <title>Adhaeribacter swui sp. nov., isolated from wet mud.</title>
        <authorList>
            <person name="Kim D.U."/>
            <person name="Kim K.W."/>
            <person name="Kang M.S."/>
            <person name="Kim J.Y."/>
            <person name="Jang J.H."/>
            <person name="Kim M.K."/>
        </authorList>
    </citation>
    <scope>NUCLEOTIDE SEQUENCE [LARGE SCALE GENOMIC DNA]</scope>
    <source>
        <strain evidence="1 2">KCTC 52873</strain>
    </source>
</reference>